<evidence type="ECO:0000313" key="4">
    <source>
        <dbReference type="Proteomes" id="UP000654947"/>
    </source>
</evidence>
<dbReference type="InterPro" id="IPR050791">
    <property type="entry name" value="Aldo-Keto_reductase"/>
</dbReference>
<protein>
    <submittedName>
        <fullName evidence="3">Oxidoreductase</fullName>
    </submittedName>
</protein>
<accession>A0A918XDQ9</accession>
<dbReference type="Gene3D" id="3.20.20.100">
    <property type="entry name" value="NADP-dependent oxidoreductase domain"/>
    <property type="match status" value="1"/>
</dbReference>
<dbReference type="RefSeq" id="WP_017575075.1">
    <property type="nucleotide sequence ID" value="NZ_BMXL01000010.1"/>
</dbReference>
<dbReference type="Proteomes" id="UP000654947">
    <property type="component" value="Unassembled WGS sequence"/>
</dbReference>
<dbReference type="SUPFAM" id="SSF51430">
    <property type="entry name" value="NAD(P)-linked oxidoreductase"/>
    <property type="match status" value="1"/>
</dbReference>
<name>A0A918XDQ9_9ACTN</name>
<evidence type="ECO:0000313" key="3">
    <source>
        <dbReference type="EMBL" id="GHD26063.1"/>
    </source>
</evidence>
<dbReference type="AlphaFoldDB" id="A0A918XDQ9"/>
<evidence type="ECO:0000256" key="1">
    <source>
        <dbReference type="ARBA" id="ARBA00023002"/>
    </source>
</evidence>
<gene>
    <name evidence="3" type="ORF">GCM10007147_23780</name>
</gene>
<comment type="caution">
    <text evidence="3">The sequence shown here is derived from an EMBL/GenBank/DDBJ whole genome shotgun (WGS) entry which is preliminary data.</text>
</comment>
<evidence type="ECO:0000259" key="2">
    <source>
        <dbReference type="Pfam" id="PF00248"/>
    </source>
</evidence>
<dbReference type="Pfam" id="PF00248">
    <property type="entry name" value="Aldo_ket_red"/>
    <property type="match status" value="1"/>
</dbReference>
<keyword evidence="4" id="KW-1185">Reference proteome</keyword>
<dbReference type="GO" id="GO:0005737">
    <property type="term" value="C:cytoplasm"/>
    <property type="evidence" value="ECO:0007669"/>
    <property type="project" value="TreeGrafter"/>
</dbReference>
<dbReference type="GO" id="GO:0016491">
    <property type="term" value="F:oxidoreductase activity"/>
    <property type="evidence" value="ECO:0007669"/>
    <property type="project" value="UniProtKB-KW"/>
</dbReference>
<dbReference type="PANTHER" id="PTHR43625:SF40">
    <property type="entry name" value="ALDO-KETO REDUCTASE YAKC [NADP(+)]"/>
    <property type="match status" value="1"/>
</dbReference>
<dbReference type="InterPro" id="IPR023210">
    <property type="entry name" value="NADP_OxRdtase_dom"/>
</dbReference>
<reference evidence="3 4" key="1">
    <citation type="journal article" date="2014" name="Int. J. Syst. Evol. Microbiol.">
        <title>Complete genome sequence of Corynebacterium casei LMG S-19264T (=DSM 44701T), isolated from a smear-ripened cheese.</title>
        <authorList>
            <consortium name="US DOE Joint Genome Institute (JGI-PGF)"/>
            <person name="Walter F."/>
            <person name="Albersmeier A."/>
            <person name="Kalinowski J."/>
            <person name="Ruckert C."/>
        </authorList>
    </citation>
    <scope>NUCLEOTIDE SEQUENCE [LARGE SCALE GENOMIC DNA]</scope>
    <source>
        <strain evidence="3 4">KCTC 19473</strain>
    </source>
</reference>
<dbReference type="InterPro" id="IPR036812">
    <property type="entry name" value="NAD(P)_OxRdtase_dom_sf"/>
</dbReference>
<proteinExistence type="predicted"/>
<feature type="domain" description="NADP-dependent oxidoreductase" evidence="2">
    <location>
        <begin position="14"/>
        <end position="285"/>
    </location>
</feature>
<dbReference type="EMBL" id="BMXL01000010">
    <property type="protein sequence ID" value="GHD26063.1"/>
    <property type="molecule type" value="Genomic_DNA"/>
</dbReference>
<sequence length="292" mass="30693">MRTRTIGGRAVSAVGLGAMPLSRTGMPDPGLAVATVHAALDAGVRLIDTADAYHPDGSGTGHNELLVAEALRDRPGDASDVMVATKGGHTRDADGGWGLNGRPEYIRKACEDSLRRLGVERIDLYQHHRPDPAVPYEDTLGAFAELLDEGKVAMVGISNADPARIVAADHVLGGRLAAVQNEFSPDFRSSEPELELCAERGIAFLPWSPFGGRKSAGGLSERHPVLAEVGERVGASSHQVCLAWMLAKSPVMVPIPGASRPESVRSSAAAADLELSEEDFALVDAEQPAALS</sequence>
<dbReference type="InterPro" id="IPR020471">
    <property type="entry name" value="AKR"/>
</dbReference>
<dbReference type="PANTHER" id="PTHR43625">
    <property type="entry name" value="AFLATOXIN B1 ALDEHYDE REDUCTASE"/>
    <property type="match status" value="1"/>
</dbReference>
<keyword evidence="1" id="KW-0560">Oxidoreductase</keyword>
<dbReference type="PRINTS" id="PR00069">
    <property type="entry name" value="ALDKETRDTASE"/>
</dbReference>
<organism evidence="3 4">
    <name type="scientific">Nocardiopsis kunsanensis</name>
    <dbReference type="NCBI Taxonomy" id="141693"/>
    <lineage>
        <taxon>Bacteria</taxon>
        <taxon>Bacillati</taxon>
        <taxon>Actinomycetota</taxon>
        <taxon>Actinomycetes</taxon>
        <taxon>Streptosporangiales</taxon>
        <taxon>Nocardiopsidaceae</taxon>
        <taxon>Nocardiopsis</taxon>
    </lineage>
</organism>
<dbReference type="CDD" id="cd19088">
    <property type="entry name" value="AKR_AKR13B1"/>
    <property type="match status" value="1"/>
</dbReference>